<dbReference type="InterPro" id="IPR013785">
    <property type="entry name" value="Aldolase_TIM"/>
</dbReference>
<sequence length="331" mass="35493">MKTKLTELLNIQYPIVQGAMAWVSDAKLVAAVGNAGGTGVIATGGREASWVRQQIREAKKLTGKPFGVNVVLMDKDAEEKIKIICEEKVAYVTTGAGNPVPHIKTFHEAGIKVIPVVPSLKLAKRVQDNGADAIVIEGMEAGGHIGKLTTMALMTQVIPEINIPVIVAGGFSDGRGVAAALTMGAAGIQIGTRFYASEECNVHINAKQAIVDANDLGTEVTGALHGHAVRMLKNKLSDRYIEMERSGAPEEELIKLVTGTSRKGPEEGDIEWGAVQAGQSLSVITKIEPCKVIIERLIEEAKQAIRDAQKYINTNIKSQMIDIVTSNRHFI</sequence>
<dbReference type="AlphaFoldDB" id="A0A6I6F0P1"/>
<accession>A0A6I6F0P1</accession>
<dbReference type="Proteomes" id="UP000422764">
    <property type="component" value="Chromosome"/>
</dbReference>
<keyword evidence="5" id="KW-0560">Oxidoreductase</keyword>
<comment type="function">
    <text evidence="1">Nitronate monooxygenase that uses molecular oxygen to catalyze the oxidative denitrification of alkyl nitronates. Acts on propionate 3-nitronate (P3N), the presumed physiological substrate. Probably functions in the detoxification of P3N, a metabolic poison produced by plants and fungi as a defense mechanism.</text>
</comment>
<evidence type="ECO:0000256" key="3">
    <source>
        <dbReference type="ARBA" id="ARBA00022630"/>
    </source>
</evidence>
<keyword evidence="4" id="KW-0288">FMN</keyword>
<evidence type="ECO:0000313" key="6">
    <source>
        <dbReference type="EMBL" id="QGU93918.1"/>
    </source>
</evidence>
<dbReference type="GO" id="GO:0018580">
    <property type="term" value="F:nitronate monooxygenase activity"/>
    <property type="evidence" value="ECO:0007669"/>
    <property type="project" value="InterPro"/>
</dbReference>
<dbReference type="Pfam" id="PF03060">
    <property type="entry name" value="NMO"/>
    <property type="match status" value="1"/>
</dbReference>
<dbReference type="Gene3D" id="3.20.20.70">
    <property type="entry name" value="Aldolase class I"/>
    <property type="match status" value="1"/>
</dbReference>
<name>A0A6I6F0P1_9CLOT</name>
<dbReference type="PANTHER" id="PTHR32332:SF20">
    <property type="entry name" value="2-NITROPROPANE DIOXYGENASE-LIKE PROTEIN"/>
    <property type="match status" value="1"/>
</dbReference>
<evidence type="ECO:0000256" key="1">
    <source>
        <dbReference type="ARBA" id="ARBA00003535"/>
    </source>
</evidence>
<dbReference type="InterPro" id="IPR004136">
    <property type="entry name" value="NMO"/>
</dbReference>
<evidence type="ECO:0000256" key="4">
    <source>
        <dbReference type="ARBA" id="ARBA00022643"/>
    </source>
</evidence>
<keyword evidence="7" id="KW-1185">Reference proteome</keyword>
<evidence type="ECO:0000313" key="7">
    <source>
        <dbReference type="Proteomes" id="UP000422764"/>
    </source>
</evidence>
<protein>
    <recommendedName>
        <fullName evidence="2">Probable nitronate monooxygenase</fullName>
    </recommendedName>
</protein>
<reference evidence="6 7" key="1">
    <citation type="submission" date="2019-12" db="EMBL/GenBank/DDBJ databases">
        <title>Genome sequenceing of Clostridium bovifaecis.</title>
        <authorList>
            <person name="Yao Y."/>
        </authorList>
    </citation>
    <scope>NUCLEOTIDE SEQUENCE [LARGE SCALE GENOMIC DNA]</scope>
    <source>
        <strain evidence="6 7">BXX</strain>
    </source>
</reference>
<dbReference type="EMBL" id="CP046522">
    <property type="protein sequence ID" value="QGU93918.1"/>
    <property type="molecule type" value="Genomic_DNA"/>
</dbReference>
<evidence type="ECO:0000256" key="5">
    <source>
        <dbReference type="ARBA" id="ARBA00023002"/>
    </source>
</evidence>
<dbReference type="CDD" id="cd04730">
    <property type="entry name" value="NPD_like"/>
    <property type="match status" value="1"/>
</dbReference>
<keyword evidence="3" id="KW-0285">Flavoprotein</keyword>
<gene>
    <name evidence="6" type="ORF">GOM49_01145</name>
</gene>
<evidence type="ECO:0000256" key="2">
    <source>
        <dbReference type="ARBA" id="ARBA00013457"/>
    </source>
</evidence>
<organism evidence="6 7">
    <name type="scientific">Clostridium bovifaecis</name>
    <dbReference type="NCBI Taxonomy" id="2184719"/>
    <lineage>
        <taxon>Bacteria</taxon>
        <taxon>Bacillati</taxon>
        <taxon>Bacillota</taxon>
        <taxon>Clostridia</taxon>
        <taxon>Eubacteriales</taxon>
        <taxon>Clostridiaceae</taxon>
        <taxon>Clostridium</taxon>
    </lineage>
</organism>
<proteinExistence type="predicted"/>
<dbReference type="SUPFAM" id="SSF51412">
    <property type="entry name" value="Inosine monophosphate dehydrogenase (IMPDH)"/>
    <property type="match status" value="1"/>
</dbReference>
<dbReference type="PANTHER" id="PTHR32332">
    <property type="entry name" value="2-NITROPROPANE DIOXYGENASE"/>
    <property type="match status" value="1"/>
</dbReference>